<dbReference type="Proteomes" id="UP001165083">
    <property type="component" value="Unassembled WGS sequence"/>
</dbReference>
<name>A0A9W6WV26_9STRA</name>
<evidence type="ECO:0000313" key="1">
    <source>
        <dbReference type="EMBL" id="GMF28585.1"/>
    </source>
</evidence>
<protein>
    <submittedName>
        <fullName evidence="1">Unnamed protein product</fullName>
    </submittedName>
</protein>
<evidence type="ECO:0000313" key="2">
    <source>
        <dbReference type="Proteomes" id="UP001165083"/>
    </source>
</evidence>
<keyword evidence="2" id="KW-1185">Reference proteome</keyword>
<comment type="caution">
    <text evidence="1">The sequence shown here is derived from an EMBL/GenBank/DDBJ whole genome shotgun (WGS) entry which is preliminary data.</text>
</comment>
<dbReference type="EMBL" id="BSXW01000722">
    <property type="protein sequence ID" value="GMF28585.1"/>
    <property type="molecule type" value="Genomic_DNA"/>
</dbReference>
<organism evidence="1 2">
    <name type="scientific">Phytophthora lilii</name>
    <dbReference type="NCBI Taxonomy" id="2077276"/>
    <lineage>
        <taxon>Eukaryota</taxon>
        <taxon>Sar</taxon>
        <taxon>Stramenopiles</taxon>
        <taxon>Oomycota</taxon>
        <taxon>Peronosporomycetes</taxon>
        <taxon>Peronosporales</taxon>
        <taxon>Peronosporaceae</taxon>
        <taxon>Phytophthora</taxon>
    </lineage>
</organism>
<proteinExistence type="predicted"/>
<sequence>MDQDMDHSDPKLQFDWKSLDVGYIKQAFSTWASSSSNRNVSWLIEPLAFMFYYWSTCYFWSPGRSSLVETKPMSATDVENMTARGATNGPAIRRKSRNPHAVTFLGTS</sequence>
<reference evidence="1" key="1">
    <citation type="submission" date="2023-04" db="EMBL/GenBank/DDBJ databases">
        <title>Phytophthora lilii NBRC 32176.</title>
        <authorList>
            <person name="Ichikawa N."/>
            <person name="Sato H."/>
            <person name="Tonouchi N."/>
        </authorList>
    </citation>
    <scope>NUCLEOTIDE SEQUENCE</scope>
    <source>
        <strain evidence="1">NBRC 32176</strain>
    </source>
</reference>
<dbReference type="AlphaFoldDB" id="A0A9W6WV26"/>
<gene>
    <name evidence="1" type="ORF">Plil01_001205800</name>
</gene>
<accession>A0A9W6WV26</accession>